<gene>
    <name evidence="1" type="ORF">AAEO56_10255</name>
</gene>
<sequence>MISKKELKSYIDNMPDEMTIDELIDRLIFIDKLKNRIHESDNGETISEHGMKSEIQKMFKGLD</sequence>
<protein>
    <recommendedName>
        <fullName evidence="3">Addiction module component</fullName>
    </recommendedName>
</protein>
<evidence type="ECO:0008006" key="3">
    <source>
        <dbReference type="Google" id="ProtNLM"/>
    </source>
</evidence>
<keyword evidence="2" id="KW-1185">Reference proteome</keyword>
<name>A0ABU9HXY8_9FLAO</name>
<dbReference type="RefSeq" id="WP_341696958.1">
    <property type="nucleotide sequence ID" value="NZ_JBBYHR010000004.1"/>
</dbReference>
<organism evidence="1 2">
    <name type="scientific">Flavobacterium arundinis</name>
    <dbReference type="NCBI Taxonomy" id="3139143"/>
    <lineage>
        <taxon>Bacteria</taxon>
        <taxon>Pseudomonadati</taxon>
        <taxon>Bacteroidota</taxon>
        <taxon>Flavobacteriia</taxon>
        <taxon>Flavobacteriales</taxon>
        <taxon>Flavobacteriaceae</taxon>
        <taxon>Flavobacterium</taxon>
    </lineage>
</organism>
<dbReference type="EMBL" id="JBBYHR010000004">
    <property type="protein sequence ID" value="MEL1244644.1"/>
    <property type="molecule type" value="Genomic_DNA"/>
</dbReference>
<accession>A0ABU9HXY8</accession>
<comment type="caution">
    <text evidence="1">The sequence shown here is derived from an EMBL/GenBank/DDBJ whole genome shotgun (WGS) entry which is preliminary data.</text>
</comment>
<evidence type="ECO:0000313" key="2">
    <source>
        <dbReference type="Proteomes" id="UP001464555"/>
    </source>
</evidence>
<dbReference type="Proteomes" id="UP001464555">
    <property type="component" value="Unassembled WGS sequence"/>
</dbReference>
<evidence type="ECO:0000313" key="1">
    <source>
        <dbReference type="EMBL" id="MEL1244644.1"/>
    </source>
</evidence>
<reference evidence="1 2" key="1">
    <citation type="submission" date="2024-04" db="EMBL/GenBank/DDBJ databases">
        <title>Flavobacterium sp. DGU11 16S ribosomal RNA gene Genome sequencing and assembly.</title>
        <authorList>
            <person name="Park S."/>
        </authorList>
    </citation>
    <scope>NUCLEOTIDE SEQUENCE [LARGE SCALE GENOMIC DNA]</scope>
    <source>
        <strain evidence="1 2">DGU11</strain>
    </source>
</reference>
<proteinExistence type="predicted"/>